<dbReference type="GO" id="GO:0051213">
    <property type="term" value="F:dioxygenase activity"/>
    <property type="evidence" value="ECO:0007669"/>
    <property type="project" value="UniProtKB-KW"/>
</dbReference>
<reference evidence="3 4" key="1">
    <citation type="journal article" date="2015" name="Genome Announc.">
        <title>Draft Genome Sequence and Gene Annotation of the Entomopathogenic Fungus Verticillium hemipterigenum.</title>
        <authorList>
            <person name="Horn F."/>
            <person name="Habel A."/>
            <person name="Scharf D.H."/>
            <person name="Dworschak J."/>
            <person name="Brakhage A.A."/>
            <person name="Guthke R."/>
            <person name="Hertweck C."/>
            <person name="Linde J."/>
        </authorList>
    </citation>
    <scope>NUCLEOTIDE SEQUENCE [LARGE SCALE GENOMIC DNA]</scope>
</reference>
<dbReference type="OrthoDB" id="429813at2759"/>
<dbReference type="Pfam" id="PF05141">
    <property type="entry name" value="DIT1_PvcA"/>
    <property type="match status" value="1"/>
</dbReference>
<dbReference type="Proteomes" id="UP000039046">
    <property type="component" value="Unassembled WGS sequence"/>
</dbReference>
<dbReference type="InterPro" id="IPR003819">
    <property type="entry name" value="TauD/TfdA-like"/>
</dbReference>
<dbReference type="InterPro" id="IPR042098">
    <property type="entry name" value="TauD-like_sf"/>
</dbReference>
<accession>A0A0A1SJ04</accession>
<dbReference type="Pfam" id="PF02668">
    <property type="entry name" value="TauD"/>
    <property type="match status" value="1"/>
</dbReference>
<dbReference type="PANTHER" id="PTHR37285">
    <property type="entry name" value="SPORE WALL MATURATION PROTEIN DIT1"/>
    <property type="match status" value="1"/>
</dbReference>
<name>A0A0A1SJ04_9HYPO</name>
<evidence type="ECO:0000313" key="3">
    <source>
        <dbReference type="EMBL" id="CEJ80108.1"/>
    </source>
</evidence>
<evidence type="ECO:0000256" key="1">
    <source>
        <dbReference type="ARBA" id="ARBA00023002"/>
    </source>
</evidence>
<evidence type="ECO:0000259" key="2">
    <source>
        <dbReference type="Pfam" id="PF02668"/>
    </source>
</evidence>
<protein>
    <submittedName>
        <fullName evidence="3">Putative Taurine catabolism dioxygenase TauD</fullName>
    </submittedName>
</protein>
<keyword evidence="1" id="KW-0560">Oxidoreductase</keyword>
<feature type="domain" description="TauD/TfdA-like" evidence="2">
    <location>
        <begin position="508"/>
        <end position="665"/>
    </location>
</feature>
<dbReference type="STRING" id="1531966.A0A0A1SJ04"/>
<proteinExistence type="predicted"/>
<keyword evidence="3" id="KW-0223">Dioxygenase</keyword>
<keyword evidence="4" id="KW-1185">Reference proteome</keyword>
<dbReference type="PANTHER" id="PTHR37285:SF5">
    <property type="entry name" value="SPORE WALL MATURATION PROTEIN DIT1"/>
    <property type="match status" value="1"/>
</dbReference>
<evidence type="ECO:0000313" key="4">
    <source>
        <dbReference type="Proteomes" id="UP000039046"/>
    </source>
</evidence>
<dbReference type="InterPro" id="IPR007817">
    <property type="entry name" value="Isocyanide_synthase_DIT1"/>
</dbReference>
<dbReference type="SUPFAM" id="SSF51197">
    <property type="entry name" value="Clavaminate synthase-like"/>
    <property type="match status" value="1"/>
</dbReference>
<dbReference type="Gene3D" id="3.60.130.10">
    <property type="entry name" value="Clavaminate synthase-like"/>
    <property type="match status" value="1"/>
</dbReference>
<organism evidence="3 4">
    <name type="scientific">[Torrubiella] hemipterigena</name>
    <dbReference type="NCBI Taxonomy" id="1531966"/>
    <lineage>
        <taxon>Eukaryota</taxon>
        <taxon>Fungi</taxon>
        <taxon>Dikarya</taxon>
        <taxon>Ascomycota</taxon>
        <taxon>Pezizomycotina</taxon>
        <taxon>Sordariomycetes</taxon>
        <taxon>Hypocreomycetidae</taxon>
        <taxon>Hypocreales</taxon>
        <taxon>Clavicipitaceae</taxon>
        <taxon>Clavicipitaceae incertae sedis</taxon>
        <taxon>'Torrubiella' clade</taxon>
    </lineage>
</organism>
<dbReference type="HOGENOM" id="CLU_015940_0_0_1"/>
<dbReference type="AlphaFoldDB" id="A0A0A1SJ04"/>
<sequence>MAPAVIDPLPRVASPIQRPSPSYPLKSSQFSIQDGSGVASPVRTPTASLPTVVDAAALETASKILNIIHRYRLNKSPTAPEKADEGALKFLAVIYNHVKSGKAVPMCLPAFPFKSPNSMSKVMGKLPDRAEELALAHMNGLCAAIQGIYPPGAKLTIISDGLVYNDLLGVPDKDVWNYGQTLRALAIEKGFEHISFSRLRDLVSINLPDALDEMTYVANATNFRRVLLNTFSRPDWDWDVVSQSEDVCLTYRGYLKFLETDLATVYPIEGDRTKSQFRKGLKYIAREMMARGDAFASAVRQKYPDHVRLSIHPSTGAVKLSISLLPTSSMYTTPWHCSVAYMLDGQVISGMRKDFENDERLELVYENDRPSYFREKSDLLSWGFENGGITCTPIYPTGWMIKPASGHGALSIKHVDAFKVRALSEINSPIVLRGFARSTHRDLYLDKAHQFGEPLPWKFGLVLEVKDQGDNTRGLNNVLSAEWMPFHYDGLFKTAKQTNAEGQEVLVSTPPRFQFFVGATASPKDTGFTLFSSSTSVFNLLPSWLTVEYLSTLTWSVSTSSFDATVLKNIPLVVSHPVTGKPCLRYHEPWPSTKTKFDATHVTIEGVTEDESTRICAALDEILHDRRVAYYHAWDKGDMVISDNILMMHTRSDFQSGCDRELWRIHFD</sequence>
<gene>
    <name evidence="3" type="ORF">VHEMI00313</name>
</gene>
<dbReference type="EMBL" id="CDHN01000001">
    <property type="protein sequence ID" value="CEJ80108.1"/>
    <property type="molecule type" value="Genomic_DNA"/>
</dbReference>